<protein>
    <submittedName>
        <fullName evidence="2">Uncharacterized protein</fullName>
    </submittedName>
</protein>
<proteinExistence type="predicted"/>
<accession>A0A059AFD7</accession>
<feature type="signal peptide" evidence="1">
    <location>
        <begin position="1"/>
        <end position="16"/>
    </location>
</feature>
<dbReference type="Gramene" id="KCW52110">
    <property type="protein sequence ID" value="KCW52110"/>
    <property type="gene ID" value="EUGRSUZ_J01545"/>
</dbReference>
<dbReference type="EMBL" id="KK198762">
    <property type="protein sequence ID" value="KCW52110.1"/>
    <property type="molecule type" value="Genomic_DNA"/>
</dbReference>
<dbReference type="AlphaFoldDB" id="A0A059AFD7"/>
<name>A0A059AFD7_EUCGR</name>
<feature type="chain" id="PRO_5001572257" evidence="1">
    <location>
        <begin position="17"/>
        <end position="157"/>
    </location>
</feature>
<organism evidence="2">
    <name type="scientific">Eucalyptus grandis</name>
    <name type="common">Flooded gum</name>
    <dbReference type="NCBI Taxonomy" id="71139"/>
    <lineage>
        <taxon>Eukaryota</taxon>
        <taxon>Viridiplantae</taxon>
        <taxon>Streptophyta</taxon>
        <taxon>Embryophyta</taxon>
        <taxon>Tracheophyta</taxon>
        <taxon>Spermatophyta</taxon>
        <taxon>Magnoliopsida</taxon>
        <taxon>eudicotyledons</taxon>
        <taxon>Gunneridae</taxon>
        <taxon>Pentapetalae</taxon>
        <taxon>rosids</taxon>
        <taxon>malvids</taxon>
        <taxon>Myrtales</taxon>
        <taxon>Myrtaceae</taxon>
        <taxon>Myrtoideae</taxon>
        <taxon>Eucalypteae</taxon>
        <taxon>Eucalyptus</taxon>
    </lineage>
</organism>
<gene>
    <name evidence="2" type="ORF">EUGRSUZ_J01545</name>
</gene>
<sequence>MLLLFSLMLPRPGVQFDPPCCNTFLSPWHMPMILSATSFSSLLSSTSFAISALVSLIFTVNGPSPRRGNPPSPSDLASARSDAALRDSIRHSSRSLALIRMPVDRTRLGTLSSSSGNLGSSTRKYTLLGLSSCWGSSGFARMPKCLTASESIRTCPG</sequence>
<reference evidence="2" key="1">
    <citation type="submission" date="2013-07" db="EMBL/GenBank/DDBJ databases">
        <title>The genome of Eucalyptus grandis.</title>
        <authorList>
            <person name="Schmutz J."/>
            <person name="Hayes R."/>
            <person name="Myburg A."/>
            <person name="Tuskan G."/>
            <person name="Grattapaglia D."/>
            <person name="Rokhsar D.S."/>
        </authorList>
    </citation>
    <scope>NUCLEOTIDE SEQUENCE</scope>
    <source>
        <tissue evidence="2">Leaf extractions</tissue>
    </source>
</reference>
<dbReference type="InParanoid" id="A0A059AFD7"/>
<evidence type="ECO:0000313" key="2">
    <source>
        <dbReference type="EMBL" id="KCW52110.1"/>
    </source>
</evidence>
<evidence type="ECO:0000256" key="1">
    <source>
        <dbReference type="SAM" id="SignalP"/>
    </source>
</evidence>
<keyword evidence="1" id="KW-0732">Signal</keyword>